<dbReference type="SUPFAM" id="SSF48317">
    <property type="entry name" value="Acid phosphatase/Vanadium-dependent haloperoxidase"/>
    <property type="match status" value="1"/>
</dbReference>
<dbReference type="Pfam" id="PF01569">
    <property type="entry name" value="PAP2"/>
    <property type="match status" value="1"/>
</dbReference>
<name>A0A1F7RVD0_9BACT</name>
<dbReference type="GO" id="GO:0042392">
    <property type="term" value="F:sphingosine-1-phosphate phosphatase activity"/>
    <property type="evidence" value="ECO:0007669"/>
    <property type="project" value="TreeGrafter"/>
</dbReference>
<dbReference type="PANTHER" id="PTHR14969:SF13">
    <property type="entry name" value="AT30094P"/>
    <property type="match status" value="1"/>
</dbReference>
<dbReference type="Proteomes" id="UP000179266">
    <property type="component" value="Unassembled WGS sequence"/>
</dbReference>
<dbReference type="AlphaFoldDB" id="A0A1F7RVD0"/>
<feature type="region of interest" description="Disordered" evidence="1">
    <location>
        <begin position="186"/>
        <end position="209"/>
    </location>
</feature>
<dbReference type="InterPro" id="IPR000326">
    <property type="entry name" value="PAP2/HPO"/>
</dbReference>
<accession>A0A1F7RVD0</accession>
<keyword evidence="2" id="KW-0812">Transmembrane</keyword>
<evidence type="ECO:0000313" key="5">
    <source>
        <dbReference type="Proteomes" id="UP000179266"/>
    </source>
</evidence>
<feature type="domain" description="Phosphatidic acid phosphatase type 2/haloperoxidase" evidence="3">
    <location>
        <begin position="67"/>
        <end position="175"/>
    </location>
</feature>
<comment type="caution">
    <text evidence="4">The sequence shown here is derived from an EMBL/GenBank/DDBJ whole genome shotgun (WGS) entry which is preliminary data.</text>
</comment>
<proteinExistence type="predicted"/>
<feature type="transmembrane region" description="Helical" evidence="2">
    <location>
        <begin position="136"/>
        <end position="154"/>
    </location>
</feature>
<keyword evidence="2" id="KW-1133">Transmembrane helix</keyword>
<gene>
    <name evidence="4" type="ORF">A2161_16760</name>
</gene>
<evidence type="ECO:0000313" key="4">
    <source>
        <dbReference type="EMBL" id="OGL45516.1"/>
    </source>
</evidence>
<dbReference type="PANTHER" id="PTHR14969">
    <property type="entry name" value="SPHINGOSINE-1-PHOSPHATE PHOSPHOHYDROLASE"/>
    <property type="match status" value="1"/>
</dbReference>
<organism evidence="4 5">
    <name type="scientific">Candidatus Schekmanbacteria bacterium RBG_13_48_7</name>
    <dbReference type="NCBI Taxonomy" id="1817878"/>
    <lineage>
        <taxon>Bacteria</taxon>
        <taxon>Candidatus Schekmaniibacteriota</taxon>
    </lineage>
</organism>
<evidence type="ECO:0000256" key="2">
    <source>
        <dbReference type="SAM" id="Phobius"/>
    </source>
</evidence>
<dbReference type="SMART" id="SM00014">
    <property type="entry name" value="acidPPc"/>
    <property type="match status" value="1"/>
</dbReference>
<sequence length="209" mass="23677">MDLAAWILNEINALDTALFWTIHLQLRTPFLDTIMPFFSHPYPFWKNIMILISAGLLIFGGRRVRIAMIMLIIAVGLTDIISSKILKEVFHRLRPYDALKGLTYHHVRSYAFPSSHAANSSAFATILFFRSRRLSYPFIGMACMVCYSRIYMGAHYPLDVLGGMILGVFMGTLVSKTETAIKTHLSSKTQKVESENEIPAQSDIKEDNL</sequence>
<evidence type="ECO:0000259" key="3">
    <source>
        <dbReference type="SMART" id="SM00014"/>
    </source>
</evidence>
<protein>
    <recommendedName>
        <fullName evidence="3">Phosphatidic acid phosphatase type 2/haloperoxidase domain-containing protein</fullName>
    </recommendedName>
</protein>
<feature type="transmembrane region" description="Helical" evidence="2">
    <location>
        <begin position="160"/>
        <end position="181"/>
    </location>
</feature>
<dbReference type="EMBL" id="MGDD01000173">
    <property type="protein sequence ID" value="OGL45516.1"/>
    <property type="molecule type" value="Genomic_DNA"/>
</dbReference>
<reference evidence="4 5" key="1">
    <citation type="journal article" date="2016" name="Nat. Commun.">
        <title>Thousands of microbial genomes shed light on interconnected biogeochemical processes in an aquifer system.</title>
        <authorList>
            <person name="Anantharaman K."/>
            <person name="Brown C.T."/>
            <person name="Hug L.A."/>
            <person name="Sharon I."/>
            <person name="Castelle C.J."/>
            <person name="Probst A.J."/>
            <person name="Thomas B.C."/>
            <person name="Singh A."/>
            <person name="Wilkins M.J."/>
            <person name="Karaoz U."/>
            <person name="Brodie E.L."/>
            <person name="Williams K.H."/>
            <person name="Hubbard S.S."/>
            <person name="Banfield J.F."/>
        </authorList>
    </citation>
    <scope>NUCLEOTIDE SEQUENCE [LARGE SCALE GENOMIC DNA]</scope>
</reference>
<evidence type="ECO:0000256" key="1">
    <source>
        <dbReference type="SAM" id="MobiDB-lite"/>
    </source>
</evidence>
<dbReference type="Gene3D" id="1.20.144.10">
    <property type="entry name" value="Phosphatidic acid phosphatase type 2/haloperoxidase"/>
    <property type="match status" value="1"/>
</dbReference>
<feature type="transmembrane region" description="Helical" evidence="2">
    <location>
        <begin position="42"/>
        <end position="59"/>
    </location>
</feature>
<dbReference type="InterPro" id="IPR036938">
    <property type="entry name" value="PAP2/HPO_sf"/>
</dbReference>
<keyword evidence="2" id="KW-0472">Membrane</keyword>